<name>A0A016WCB2_9BILA</name>
<protein>
    <submittedName>
        <fullName evidence="1">Uncharacterized protein</fullName>
    </submittedName>
</protein>
<organism evidence="1 2">
    <name type="scientific">Ancylostoma ceylanicum</name>
    <dbReference type="NCBI Taxonomy" id="53326"/>
    <lineage>
        <taxon>Eukaryota</taxon>
        <taxon>Metazoa</taxon>
        <taxon>Ecdysozoa</taxon>
        <taxon>Nematoda</taxon>
        <taxon>Chromadorea</taxon>
        <taxon>Rhabditida</taxon>
        <taxon>Rhabditina</taxon>
        <taxon>Rhabditomorpha</taxon>
        <taxon>Strongyloidea</taxon>
        <taxon>Ancylostomatidae</taxon>
        <taxon>Ancylostomatinae</taxon>
        <taxon>Ancylostoma</taxon>
    </lineage>
</organism>
<comment type="caution">
    <text evidence="1">The sequence shown here is derived from an EMBL/GenBank/DDBJ whole genome shotgun (WGS) entry which is preliminary data.</text>
</comment>
<dbReference type="Proteomes" id="UP000024635">
    <property type="component" value="Unassembled WGS sequence"/>
</dbReference>
<evidence type="ECO:0000313" key="1">
    <source>
        <dbReference type="EMBL" id="EYC37464.1"/>
    </source>
</evidence>
<sequence length="122" mass="14027">MCLYRLLYCCNVHSQTNICSEGAGYSKTVNELQPLFSRQLVGLWPLLKIFIVNSSCLQPTREASTSLTDLSSKVLHPSSQKYGISRKAQVEKHEKQKHLSQKLTRINLWTSQHMRSTQIHIR</sequence>
<keyword evidence="2" id="KW-1185">Reference proteome</keyword>
<gene>
    <name evidence="1" type="primary">Acey_s0788.g2355</name>
    <name evidence="1" type="ORF">Y032_0788g2355</name>
</gene>
<proteinExistence type="predicted"/>
<evidence type="ECO:0000313" key="2">
    <source>
        <dbReference type="Proteomes" id="UP000024635"/>
    </source>
</evidence>
<dbReference type="AlphaFoldDB" id="A0A016WCB2"/>
<accession>A0A016WCB2</accession>
<reference evidence="2" key="1">
    <citation type="journal article" date="2015" name="Nat. Genet.">
        <title>The genome and transcriptome of the zoonotic hookworm Ancylostoma ceylanicum identify infection-specific gene families.</title>
        <authorList>
            <person name="Schwarz E.M."/>
            <person name="Hu Y."/>
            <person name="Antoshechkin I."/>
            <person name="Miller M.M."/>
            <person name="Sternberg P.W."/>
            <person name="Aroian R.V."/>
        </authorList>
    </citation>
    <scope>NUCLEOTIDE SEQUENCE</scope>
    <source>
        <strain evidence="2">HY135</strain>
    </source>
</reference>
<dbReference type="EMBL" id="JARK01000388">
    <property type="protein sequence ID" value="EYC37464.1"/>
    <property type="molecule type" value="Genomic_DNA"/>
</dbReference>